<evidence type="ECO:0000256" key="4">
    <source>
        <dbReference type="SAM" id="MobiDB-lite"/>
    </source>
</evidence>
<evidence type="ECO:0000256" key="2">
    <source>
        <dbReference type="ARBA" id="ARBA00023043"/>
    </source>
</evidence>
<feature type="compositionally biased region" description="Basic and acidic residues" evidence="4">
    <location>
        <begin position="113"/>
        <end position="134"/>
    </location>
</feature>
<dbReference type="InterPro" id="IPR036770">
    <property type="entry name" value="Ankyrin_rpt-contain_sf"/>
</dbReference>
<dbReference type="PANTHER" id="PTHR46680:SF2">
    <property type="entry name" value="NF-KAPPA-B INHIBITOR ZETA"/>
    <property type="match status" value="1"/>
</dbReference>
<dbReference type="SMART" id="SM00248">
    <property type="entry name" value="ANK"/>
    <property type="match status" value="4"/>
</dbReference>
<dbReference type="PANTHER" id="PTHR46680">
    <property type="entry name" value="NF-KAPPA-B INHIBITOR ALPHA"/>
    <property type="match status" value="1"/>
</dbReference>
<dbReference type="SUPFAM" id="SSF48403">
    <property type="entry name" value="Ankyrin repeat"/>
    <property type="match status" value="1"/>
</dbReference>
<evidence type="ECO:0000313" key="6">
    <source>
        <dbReference type="Proteomes" id="UP001162480"/>
    </source>
</evidence>
<dbReference type="GO" id="GO:0051059">
    <property type="term" value="F:NF-kappaB binding"/>
    <property type="evidence" value="ECO:0007669"/>
    <property type="project" value="TreeGrafter"/>
</dbReference>
<dbReference type="AlphaFoldDB" id="A0AA36AVA7"/>
<accession>A0AA36AVA7</accession>
<sequence>MSSALIAMSSSRAATMYEYFISPTVKEYCQVKNLKNRALNLVENVSCRISNLNELTDNIQELQSSCRIKNVDETLILTKKLKFIWLTPSNITYQLQRDYFVNKTKQKKMGQLTKEETKTETRKLPEERTLERDQQFLSGEEANLSEEEEQPKEYKAQSSLTVGSESDVLERNFSNLTISDGSMKSVELASAGEESESDEETDDNLDKGESLKRGPTNGVPVSLLRTHEAYFASSQDPVFTENKSKRSYDSHDVPYYKYQRPVYKSCELNESWLSSSFPVTNGGIISVNGENYESDSAQSAPYTISECSRSPDQNDSQNDLAILNQENTLDDLMAILQEDNNKNMYPNLCKEDFSSSKISHIKNIKETLKNGFEKSTPNNIPETFNIEDQYNKASPPPQCVPQLLDQHCPNFEMNETLNVNITEQENLNRMAAIYERMPGLKNCGPSSMDKKLQEQVLLNSLKQNDTLDGCSILNAPPYMGQQFIDGNLFNICSQGQITMNEGNQSRPVTNSGSERKPVMNIGPDKCTTIMGSDHQLQGLHNYDQKPIMINGSAGQQQPINGSGQRVNRVSPICQGVTEMNVGRPNQNVMNTRNTAATMISAGNQGRIMMNLSSQNQVIMNAGIPSQAIMNAGSPGQTIANAGSPGHSIANVGSPGQPIMNAGSPGQTLVNAGSPHQTIMNAGSPHQTIMNAGSPHQTIMNAGSPHQTIMNAGSPHQTIMNAGSPSQTIINAGSPGQTLVNAGSPGQTIMNAGSPVNAGSPGQTIINAGSPGQTIVNAGSPHQNIINAGSPNQTILSADSPSQTILNDDEQEQIIMNATSQAQTVTMRQTWMNSLDGGQNLPSVSVPCTVNPNKSPLIYSPVAELVGQGGQVYSSQSPHVIINGTTSNLQNPAIVTQAIPNQTTTPGTLTSTAVSSTPLLVLNTPPLYIMSPTSNALILVQKPPTPTTKSSPKPILPKPPASDIKPHLSDEHVFPKHFNTAKKGKAVFNPDANAVKSGASHQIIARRCVASRTDEELLAIDSDGNNYLHAAVCVTDVNMVKALLERIKRIKKIEIINDCNSLNQTPLYLAVFYNKPAVVCELVRNGANPNIPGEKRRSALHCAATQGKEFNLTLKQLFESKKIDPNIKNCDGLTPLLCAIMEHGKIVSRNNKNVMIDNCVNVSLLLKNGADPECVSEADQYFVTQQMILPFAFWQKLLLVNP</sequence>
<keyword evidence="2 3" id="KW-0040">ANK repeat</keyword>
<dbReference type="GO" id="GO:0071356">
    <property type="term" value="P:cellular response to tumor necrosis factor"/>
    <property type="evidence" value="ECO:0007669"/>
    <property type="project" value="TreeGrafter"/>
</dbReference>
<evidence type="ECO:0000313" key="5">
    <source>
        <dbReference type="EMBL" id="CAI9722399.1"/>
    </source>
</evidence>
<dbReference type="InterPro" id="IPR051070">
    <property type="entry name" value="NF-kappa-B_inhibitor"/>
</dbReference>
<proteinExistence type="predicted"/>
<dbReference type="Pfam" id="PF12796">
    <property type="entry name" value="Ank_2"/>
    <property type="match status" value="1"/>
</dbReference>
<dbReference type="GO" id="GO:0005829">
    <property type="term" value="C:cytosol"/>
    <property type="evidence" value="ECO:0007669"/>
    <property type="project" value="TreeGrafter"/>
</dbReference>
<organism evidence="5 6">
    <name type="scientific">Octopus vulgaris</name>
    <name type="common">Common octopus</name>
    <dbReference type="NCBI Taxonomy" id="6645"/>
    <lineage>
        <taxon>Eukaryota</taxon>
        <taxon>Metazoa</taxon>
        <taxon>Spiralia</taxon>
        <taxon>Lophotrochozoa</taxon>
        <taxon>Mollusca</taxon>
        <taxon>Cephalopoda</taxon>
        <taxon>Coleoidea</taxon>
        <taxon>Octopodiformes</taxon>
        <taxon>Octopoda</taxon>
        <taxon>Incirrata</taxon>
        <taxon>Octopodidae</taxon>
        <taxon>Octopus</taxon>
    </lineage>
</organism>
<feature type="region of interest" description="Disordered" evidence="4">
    <location>
        <begin position="942"/>
        <end position="966"/>
    </location>
</feature>
<evidence type="ECO:0000256" key="3">
    <source>
        <dbReference type="PROSITE-ProRule" id="PRU00023"/>
    </source>
</evidence>
<reference evidence="5" key="1">
    <citation type="submission" date="2023-08" db="EMBL/GenBank/DDBJ databases">
        <authorList>
            <person name="Alioto T."/>
            <person name="Alioto T."/>
            <person name="Gomez Garrido J."/>
        </authorList>
    </citation>
    <scope>NUCLEOTIDE SEQUENCE</scope>
</reference>
<evidence type="ECO:0000256" key="1">
    <source>
        <dbReference type="ARBA" id="ARBA00022737"/>
    </source>
</evidence>
<keyword evidence="6" id="KW-1185">Reference proteome</keyword>
<dbReference type="EMBL" id="OX597818">
    <property type="protein sequence ID" value="CAI9722399.1"/>
    <property type="molecule type" value="Genomic_DNA"/>
</dbReference>
<feature type="compositionally biased region" description="Acidic residues" evidence="4">
    <location>
        <begin position="193"/>
        <end position="203"/>
    </location>
</feature>
<keyword evidence="1" id="KW-0677">Repeat</keyword>
<gene>
    <name evidence="5" type="ORF">OCTVUL_1B002415</name>
</gene>
<feature type="region of interest" description="Disordered" evidence="4">
    <location>
        <begin position="108"/>
        <end position="163"/>
    </location>
</feature>
<feature type="region of interest" description="Disordered" evidence="4">
    <location>
        <begin position="184"/>
        <end position="219"/>
    </location>
</feature>
<dbReference type="Proteomes" id="UP001162480">
    <property type="component" value="Chromosome 5"/>
</dbReference>
<dbReference type="InterPro" id="IPR002110">
    <property type="entry name" value="Ankyrin_rpt"/>
</dbReference>
<name>A0AA36AVA7_OCTVU</name>
<protein>
    <submittedName>
        <fullName evidence="5">B-cell lymphoma 3</fullName>
    </submittedName>
</protein>
<feature type="repeat" description="ANK" evidence="3">
    <location>
        <begin position="1061"/>
        <end position="1093"/>
    </location>
</feature>
<dbReference type="Gene3D" id="1.25.40.20">
    <property type="entry name" value="Ankyrin repeat-containing domain"/>
    <property type="match status" value="1"/>
</dbReference>
<dbReference type="PROSITE" id="PS50088">
    <property type="entry name" value="ANK_REPEAT"/>
    <property type="match status" value="1"/>
</dbReference>